<dbReference type="GeneTree" id="ENSGT00940000170540"/>
<dbReference type="InterPro" id="IPR004226">
    <property type="entry name" value="TBCA"/>
</dbReference>
<organism evidence="7 8">
    <name type="scientific">Oryctolagus cuniculus</name>
    <name type="common">Rabbit</name>
    <dbReference type="NCBI Taxonomy" id="9986"/>
    <lineage>
        <taxon>Eukaryota</taxon>
        <taxon>Metazoa</taxon>
        <taxon>Chordata</taxon>
        <taxon>Craniata</taxon>
        <taxon>Vertebrata</taxon>
        <taxon>Euteleostomi</taxon>
        <taxon>Mammalia</taxon>
        <taxon>Eutheria</taxon>
        <taxon>Euarchontoglires</taxon>
        <taxon>Glires</taxon>
        <taxon>Lagomorpha</taxon>
        <taxon>Leporidae</taxon>
        <taxon>Oryctolagus</taxon>
    </lineage>
</organism>
<accession>A0A5F9CFE5</accession>
<comment type="function">
    <text evidence="1">Tubulin-folding protein; involved in the early step of the tubulin folding pathway.</text>
</comment>
<dbReference type="GO" id="GO:0048487">
    <property type="term" value="F:beta-tubulin binding"/>
    <property type="evidence" value="ECO:0007669"/>
    <property type="project" value="InterPro"/>
</dbReference>
<keyword evidence="4 6" id="KW-0143">Chaperone</keyword>
<evidence type="ECO:0000313" key="8">
    <source>
        <dbReference type="Proteomes" id="UP000001811"/>
    </source>
</evidence>
<keyword evidence="6" id="KW-0206">Cytoskeleton</keyword>
<reference evidence="7" key="2">
    <citation type="submission" date="2025-08" db="UniProtKB">
        <authorList>
            <consortium name="Ensembl"/>
        </authorList>
    </citation>
    <scope>IDENTIFICATION</scope>
    <source>
        <strain evidence="7">Thorbecke</strain>
    </source>
</reference>
<comment type="subunit">
    <text evidence="5 6">Supercomplex made of cofactors A to E. Cofactors A and D function by capturing and stabilizing tubulin in a quasi-native conformation. Cofactor E binds to the cofactor D-tubulin complex; interaction with cofactor C then causes the release of tubulin polypeptides that are committed to the native state.</text>
</comment>
<protein>
    <recommendedName>
        <fullName evidence="3 6">Tubulin-specific chaperone A</fullName>
    </recommendedName>
</protein>
<comment type="subcellular location">
    <subcellularLocation>
        <location evidence="6">Cytoplasm</location>
        <location evidence="6">Cytoskeleton</location>
    </subcellularLocation>
</comment>
<evidence type="ECO:0000256" key="2">
    <source>
        <dbReference type="ARBA" id="ARBA00006806"/>
    </source>
</evidence>
<sequence>MKKKTTRKMIEKMRTENAENYAIEKLAEILQESWVMTPGCQHRLEVANTNLQCMLESEKDLQEAEEYKKVCLVLDLVK</sequence>
<comment type="similarity">
    <text evidence="2 6">Belongs to the TBCA family.</text>
</comment>
<dbReference type="Ensembl" id="ENSOCUT00000048534.1">
    <property type="protein sequence ID" value="ENSOCUP00000032345.1"/>
    <property type="gene ID" value="ENSOCUG00000036529.1"/>
</dbReference>
<dbReference type="InterPro" id="IPR036126">
    <property type="entry name" value="TBCA_sf"/>
</dbReference>
<dbReference type="PANTHER" id="PTHR21500">
    <property type="entry name" value="TUBULIN-SPECIFIC CHAPERONE A"/>
    <property type="match status" value="1"/>
</dbReference>
<dbReference type="GO" id="GO:0005874">
    <property type="term" value="C:microtubule"/>
    <property type="evidence" value="ECO:0007669"/>
    <property type="project" value="UniProtKB-KW"/>
</dbReference>
<evidence type="ECO:0000256" key="4">
    <source>
        <dbReference type="ARBA" id="ARBA00023186"/>
    </source>
</evidence>
<evidence type="ECO:0000256" key="1">
    <source>
        <dbReference type="ARBA" id="ARBA00003046"/>
    </source>
</evidence>
<keyword evidence="6" id="KW-0963">Cytoplasm</keyword>
<proteinExistence type="inferred from homology"/>
<reference evidence="7" key="3">
    <citation type="submission" date="2025-09" db="UniProtKB">
        <authorList>
            <consortium name="Ensembl"/>
        </authorList>
    </citation>
    <scope>IDENTIFICATION</scope>
    <source>
        <strain evidence="7">Thorbecke</strain>
    </source>
</reference>
<dbReference type="PANTHER" id="PTHR21500:SF0">
    <property type="entry name" value="TUBULIN-SPECIFIC CHAPERONE A"/>
    <property type="match status" value="1"/>
</dbReference>
<dbReference type="InParanoid" id="A0A5F9CFE5"/>
<dbReference type="Gene3D" id="1.20.58.90">
    <property type="match status" value="1"/>
</dbReference>
<dbReference type="EMBL" id="AAGW02036088">
    <property type="status" value="NOT_ANNOTATED_CDS"/>
    <property type="molecule type" value="Genomic_DNA"/>
</dbReference>
<keyword evidence="6" id="KW-0493">Microtubule</keyword>
<name>A0A5F9CFE5_RABIT</name>
<dbReference type="STRING" id="9986.ENSOCUP00000032345"/>
<evidence type="ECO:0000313" key="7">
    <source>
        <dbReference type="Ensembl" id="ENSOCUP00000032345.1"/>
    </source>
</evidence>
<keyword evidence="8" id="KW-1185">Reference proteome</keyword>
<evidence type="ECO:0000256" key="6">
    <source>
        <dbReference type="RuleBase" id="RU364030"/>
    </source>
</evidence>
<dbReference type="AlphaFoldDB" id="A0A5F9CFE5"/>
<dbReference type="SMR" id="A0A5F9CFE5"/>
<dbReference type="GO" id="GO:0007021">
    <property type="term" value="P:tubulin complex assembly"/>
    <property type="evidence" value="ECO:0007669"/>
    <property type="project" value="UniProtKB-UniRule"/>
</dbReference>
<dbReference type="SUPFAM" id="SSF46988">
    <property type="entry name" value="Tubulin chaperone cofactor A"/>
    <property type="match status" value="1"/>
</dbReference>
<dbReference type="Proteomes" id="UP000001811">
    <property type="component" value="Chromosome 10"/>
</dbReference>
<evidence type="ECO:0000256" key="5">
    <source>
        <dbReference type="ARBA" id="ARBA00026055"/>
    </source>
</evidence>
<dbReference type="Pfam" id="PF02970">
    <property type="entry name" value="TBCA"/>
    <property type="match status" value="1"/>
</dbReference>
<dbReference type="GO" id="GO:0005829">
    <property type="term" value="C:cytosol"/>
    <property type="evidence" value="ECO:0007669"/>
    <property type="project" value="TreeGrafter"/>
</dbReference>
<reference evidence="7 8" key="1">
    <citation type="journal article" date="2011" name="Nature">
        <title>A high-resolution map of human evolutionary constraint using 29 mammals.</title>
        <authorList>
            <person name="Lindblad-Toh K."/>
            <person name="Garber M."/>
            <person name="Zuk O."/>
            <person name="Lin M.F."/>
            <person name="Parker B.J."/>
            <person name="Washietl S."/>
            <person name="Kheradpour P."/>
            <person name="Ernst J."/>
            <person name="Jordan G."/>
            <person name="Mauceli E."/>
            <person name="Ward L.D."/>
            <person name="Lowe C.B."/>
            <person name="Holloway A.K."/>
            <person name="Clamp M."/>
            <person name="Gnerre S."/>
            <person name="Alfoldi J."/>
            <person name="Beal K."/>
            <person name="Chang J."/>
            <person name="Clawson H."/>
            <person name="Cuff J."/>
            <person name="Di Palma F."/>
            <person name="Fitzgerald S."/>
            <person name="Flicek P."/>
            <person name="Guttman M."/>
            <person name="Hubisz M.J."/>
            <person name="Jaffe D.B."/>
            <person name="Jungreis I."/>
            <person name="Kent W.J."/>
            <person name="Kostka D."/>
            <person name="Lara M."/>
            <person name="Martins A.L."/>
            <person name="Massingham T."/>
            <person name="Moltke I."/>
            <person name="Raney B.J."/>
            <person name="Rasmussen M.D."/>
            <person name="Robinson J."/>
            <person name="Stark A."/>
            <person name="Vilella A.J."/>
            <person name="Wen J."/>
            <person name="Xie X."/>
            <person name="Zody M.C."/>
            <person name="Baldwin J."/>
            <person name="Bloom T."/>
            <person name="Chin C.W."/>
            <person name="Heiman D."/>
            <person name="Nicol R."/>
            <person name="Nusbaum C."/>
            <person name="Young S."/>
            <person name="Wilkinson J."/>
            <person name="Worley K.C."/>
            <person name="Kovar C.L."/>
            <person name="Muzny D.M."/>
            <person name="Gibbs R.A."/>
            <person name="Cree A."/>
            <person name="Dihn H.H."/>
            <person name="Fowler G."/>
            <person name="Jhangiani S."/>
            <person name="Joshi V."/>
            <person name="Lee S."/>
            <person name="Lewis L.R."/>
            <person name="Nazareth L.V."/>
            <person name="Okwuonu G."/>
            <person name="Santibanez J."/>
            <person name="Warren W.C."/>
            <person name="Mardis E.R."/>
            <person name="Weinstock G.M."/>
            <person name="Wilson R.K."/>
            <person name="Delehaunty K."/>
            <person name="Dooling D."/>
            <person name="Fronik C."/>
            <person name="Fulton L."/>
            <person name="Fulton B."/>
            <person name="Graves T."/>
            <person name="Minx P."/>
            <person name="Sodergren E."/>
            <person name="Birney E."/>
            <person name="Margulies E.H."/>
            <person name="Herrero J."/>
            <person name="Green E.D."/>
            <person name="Haussler D."/>
            <person name="Siepel A."/>
            <person name="Goldman N."/>
            <person name="Pollard K.S."/>
            <person name="Pedersen J.S."/>
            <person name="Lander E.S."/>
            <person name="Kellis M."/>
        </authorList>
    </citation>
    <scope>NUCLEOTIDE SEQUENCE [LARGE SCALE GENOMIC DNA]</scope>
    <source>
        <strain evidence="7 8">Thorbecke inbred</strain>
    </source>
</reference>
<evidence type="ECO:0000256" key="3">
    <source>
        <dbReference type="ARBA" id="ARBA00015002"/>
    </source>
</evidence>
<dbReference type="GO" id="GO:0007023">
    <property type="term" value="P:post-chaperonin tubulin folding pathway"/>
    <property type="evidence" value="ECO:0007669"/>
    <property type="project" value="UniProtKB-UniRule"/>
</dbReference>